<evidence type="ECO:0000256" key="1">
    <source>
        <dbReference type="SAM" id="Phobius"/>
    </source>
</evidence>
<protein>
    <submittedName>
        <fullName evidence="2">Uncharacterized protein</fullName>
    </submittedName>
</protein>
<dbReference type="EMBL" id="JAVRQU010000003">
    <property type="protein sequence ID" value="KAK5705184.1"/>
    <property type="molecule type" value="Genomic_DNA"/>
</dbReference>
<gene>
    <name evidence="2" type="ORF">LTR97_002301</name>
</gene>
<feature type="transmembrane region" description="Helical" evidence="1">
    <location>
        <begin position="12"/>
        <end position="36"/>
    </location>
</feature>
<feature type="transmembrane region" description="Helical" evidence="1">
    <location>
        <begin position="48"/>
        <end position="68"/>
    </location>
</feature>
<keyword evidence="1" id="KW-0472">Membrane</keyword>
<sequence>MATTPQLGQLFLRTVWIFQAIAAGPIFFCLGMLAIFNMFNTFDTLYEFFTHLITALLAAAIIFIVVVQRTLPPNATSKTLTLRFEISKSILATSLWLWLLFDAIFGPSNHSGYYMPRSQRIAVAGISSILPLILFYPTVMYTAVYMRHTEQDRQRPEAADERSPLLQS</sequence>
<dbReference type="AlphaFoldDB" id="A0AAN7WAP6"/>
<reference evidence="2" key="1">
    <citation type="submission" date="2023-08" db="EMBL/GenBank/DDBJ databases">
        <title>Black Yeasts Isolated from many extreme environments.</title>
        <authorList>
            <person name="Coleine C."/>
            <person name="Stajich J.E."/>
            <person name="Selbmann L."/>
        </authorList>
    </citation>
    <scope>NUCLEOTIDE SEQUENCE</scope>
    <source>
        <strain evidence="2">CCFEE 5810</strain>
    </source>
</reference>
<comment type="caution">
    <text evidence="2">The sequence shown here is derived from an EMBL/GenBank/DDBJ whole genome shotgun (WGS) entry which is preliminary data.</text>
</comment>
<dbReference type="Proteomes" id="UP001310594">
    <property type="component" value="Unassembled WGS sequence"/>
</dbReference>
<keyword evidence="1" id="KW-1133">Transmembrane helix</keyword>
<feature type="transmembrane region" description="Helical" evidence="1">
    <location>
        <begin position="121"/>
        <end position="145"/>
    </location>
</feature>
<accession>A0AAN7WAP6</accession>
<name>A0AAN7WAP6_9PEZI</name>
<keyword evidence="1" id="KW-0812">Transmembrane</keyword>
<evidence type="ECO:0000313" key="2">
    <source>
        <dbReference type="EMBL" id="KAK5705184.1"/>
    </source>
</evidence>
<proteinExistence type="predicted"/>
<evidence type="ECO:0000313" key="3">
    <source>
        <dbReference type="Proteomes" id="UP001310594"/>
    </source>
</evidence>
<feature type="transmembrane region" description="Helical" evidence="1">
    <location>
        <begin position="80"/>
        <end position="101"/>
    </location>
</feature>
<organism evidence="2 3">
    <name type="scientific">Elasticomyces elasticus</name>
    <dbReference type="NCBI Taxonomy" id="574655"/>
    <lineage>
        <taxon>Eukaryota</taxon>
        <taxon>Fungi</taxon>
        <taxon>Dikarya</taxon>
        <taxon>Ascomycota</taxon>
        <taxon>Pezizomycotina</taxon>
        <taxon>Dothideomycetes</taxon>
        <taxon>Dothideomycetidae</taxon>
        <taxon>Mycosphaerellales</taxon>
        <taxon>Teratosphaeriaceae</taxon>
        <taxon>Elasticomyces</taxon>
    </lineage>
</organism>